<accession>A0A6M8HY01</accession>
<evidence type="ECO:0000256" key="1">
    <source>
        <dbReference type="SAM" id="MobiDB-lite"/>
    </source>
</evidence>
<protein>
    <submittedName>
        <fullName evidence="2">Uncharacterized protein</fullName>
    </submittedName>
</protein>
<feature type="region of interest" description="Disordered" evidence="1">
    <location>
        <begin position="288"/>
        <end position="321"/>
    </location>
</feature>
<reference evidence="2 3" key="1">
    <citation type="journal article" date="2014" name="World J. Microbiol. Biotechnol.">
        <title>Biodiversity and physiological characteristics of Antarctic and Arctic lichens-associated bacteria.</title>
        <authorList>
            <person name="Lee Y.M."/>
            <person name="Kim E.H."/>
            <person name="Lee H.K."/>
            <person name="Hong S.G."/>
        </authorList>
    </citation>
    <scope>NUCLEOTIDE SEQUENCE [LARGE SCALE GENOMIC DNA]</scope>
    <source>
        <strain evidence="2 3">PAMC 26569</strain>
        <plasmid evidence="2">unnamed1</plasmid>
    </source>
</reference>
<evidence type="ECO:0000313" key="2">
    <source>
        <dbReference type="EMBL" id="QKE93282.1"/>
    </source>
</evidence>
<name>A0A6M8HY01_9PROT</name>
<evidence type="ECO:0000313" key="3">
    <source>
        <dbReference type="Proteomes" id="UP000500767"/>
    </source>
</evidence>
<geneLocation type="plasmid" evidence="2 3">
    <name>unnamed1</name>
</geneLocation>
<keyword evidence="3" id="KW-1185">Reference proteome</keyword>
<dbReference type="KEGG" id="lck:HN018_23250"/>
<dbReference type="EMBL" id="CP053709">
    <property type="protein sequence ID" value="QKE93282.1"/>
    <property type="molecule type" value="Genomic_DNA"/>
</dbReference>
<dbReference type="AlphaFoldDB" id="A0A6M8HY01"/>
<proteinExistence type="predicted"/>
<dbReference type="Proteomes" id="UP000500767">
    <property type="component" value="Plasmid unnamed1"/>
</dbReference>
<keyword evidence="2" id="KW-0614">Plasmid</keyword>
<sequence>MPMIEAPSRHRMPAALAFAAAAVARLDQVVTGHPLCGAFLYRTRLEAVRRQAAVDGHSIDPWHLAAVIEGLRPRIDQSLEPYDRGSLIDAARYAFDGYQWLVRPTFEQEDAIRTAGLSFPLVTEAATLLAGASALHSWLEAGGTRQAGRAALLRFWMQQKIMRVPVPLTAAASLGADVPWAREAWIPIFLDTLAAEAGEGLQLLMTMERAWCDARQAVAGGRRHSRAGLAVDLLAACPVMSATSLACGLDMAVKNAAQLLDRFLAEGLVVEVTHRHKRRLFGLKALTPLREGTAPPRRPEPGRNRGRPRRQRKDESDEVAMPAPVLVLDPFQRRAVDYSGLEAAMAYADKAIDRAQRMLKSLEEN</sequence>
<organism evidence="2 3">
    <name type="scientific">Lichenicola cladoniae</name>
    <dbReference type="NCBI Taxonomy" id="1484109"/>
    <lineage>
        <taxon>Bacteria</taxon>
        <taxon>Pseudomonadati</taxon>
        <taxon>Pseudomonadota</taxon>
        <taxon>Alphaproteobacteria</taxon>
        <taxon>Acetobacterales</taxon>
        <taxon>Acetobacteraceae</taxon>
        <taxon>Lichenicola</taxon>
    </lineage>
</organism>
<gene>
    <name evidence="2" type="ORF">HN018_23250</name>
</gene>